<dbReference type="EMBL" id="CAJPWZ010000703">
    <property type="protein sequence ID" value="CAG2198912.1"/>
    <property type="molecule type" value="Genomic_DNA"/>
</dbReference>
<dbReference type="OrthoDB" id="10452326at2759"/>
<dbReference type="SUPFAM" id="SSF50969">
    <property type="entry name" value="YVTN repeat-like/Quinoprotein amine dehydrogenase"/>
    <property type="match status" value="1"/>
</dbReference>
<sequence length="239" mass="26478">MLEEKYLQSIVKGDSLKCLNLKCSISDNIMQISDIKSFGSISTDVRASSAVLTTEIDKQAQILLHTSIAYRSIEDIQVTNIRQFKVPNKSGITDSTFCPNGDMVFVDYSEGHRLLLMDNMGYFRREILLSPIQPYGVTSLDDRSVAVSTWPLDDIRVVDIDSGTITAHIKSDFCGSPTRIQNTLLCGVQSDVIKAVDLRDNSISSLVSEVKICNETYLATSSDNIYVTTLLTIQLHVAK</sequence>
<name>A0A8S3QV72_MYTED</name>
<keyword evidence="2" id="KW-1185">Reference proteome</keyword>
<accession>A0A8S3QV72</accession>
<evidence type="ECO:0000313" key="2">
    <source>
        <dbReference type="Proteomes" id="UP000683360"/>
    </source>
</evidence>
<dbReference type="Proteomes" id="UP000683360">
    <property type="component" value="Unassembled WGS sequence"/>
</dbReference>
<evidence type="ECO:0000313" key="1">
    <source>
        <dbReference type="EMBL" id="CAG2198912.1"/>
    </source>
</evidence>
<protein>
    <submittedName>
        <fullName evidence="1">Uncharacterized protein</fullName>
    </submittedName>
</protein>
<proteinExistence type="predicted"/>
<gene>
    <name evidence="1" type="ORF">MEDL_13641</name>
</gene>
<reference evidence="1" key="1">
    <citation type="submission" date="2021-03" db="EMBL/GenBank/DDBJ databases">
        <authorList>
            <person name="Bekaert M."/>
        </authorList>
    </citation>
    <scope>NUCLEOTIDE SEQUENCE</scope>
</reference>
<dbReference type="AlphaFoldDB" id="A0A8S3QV72"/>
<organism evidence="1 2">
    <name type="scientific">Mytilus edulis</name>
    <name type="common">Blue mussel</name>
    <dbReference type="NCBI Taxonomy" id="6550"/>
    <lineage>
        <taxon>Eukaryota</taxon>
        <taxon>Metazoa</taxon>
        <taxon>Spiralia</taxon>
        <taxon>Lophotrochozoa</taxon>
        <taxon>Mollusca</taxon>
        <taxon>Bivalvia</taxon>
        <taxon>Autobranchia</taxon>
        <taxon>Pteriomorphia</taxon>
        <taxon>Mytilida</taxon>
        <taxon>Mytiloidea</taxon>
        <taxon>Mytilidae</taxon>
        <taxon>Mytilinae</taxon>
        <taxon>Mytilus</taxon>
    </lineage>
</organism>
<comment type="caution">
    <text evidence="1">The sequence shown here is derived from an EMBL/GenBank/DDBJ whole genome shotgun (WGS) entry which is preliminary data.</text>
</comment>
<dbReference type="InterPro" id="IPR011044">
    <property type="entry name" value="Quino_amine_DH_bsu"/>
</dbReference>